<dbReference type="InterPro" id="IPR027443">
    <property type="entry name" value="IPNS-like_sf"/>
</dbReference>
<reference evidence="2" key="1">
    <citation type="submission" date="2021-09" db="EMBL/GenBank/DDBJ databases">
        <title>Genome of Aequorivita sp. strain F47161.</title>
        <authorList>
            <person name="Wang Y."/>
        </authorList>
    </citation>
    <scope>NUCLEOTIDE SEQUENCE</scope>
    <source>
        <strain evidence="2">F47161</strain>
    </source>
</reference>
<dbReference type="SUPFAM" id="SSF51197">
    <property type="entry name" value="Clavaminate synthase-like"/>
    <property type="match status" value="1"/>
</dbReference>
<dbReference type="Gene3D" id="2.60.120.330">
    <property type="entry name" value="B-lactam Antibiotic, Isopenicillin N Synthase, Chain"/>
    <property type="match status" value="1"/>
</dbReference>
<accession>A0A9X1QVZ2</accession>
<name>A0A9X1QVZ2_9FLAO</name>
<dbReference type="InterPro" id="IPR007803">
    <property type="entry name" value="Asp/Arg/Pro-Hydrxlase"/>
</dbReference>
<gene>
    <name evidence="2" type="ORF">K8089_09845</name>
</gene>
<organism evidence="2 3">
    <name type="scientific">Aequorivita vitellina</name>
    <dbReference type="NCBI Taxonomy" id="2874475"/>
    <lineage>
        <taxon>Bacteria</taxon>
        <taxon>Pseudomonadati</taxon>
        <taxon>Bacteroidota</taxon>
        <taxon>Flavobacteriia</taxon>
        <taxon>Flavobacteriales</taxon>
        <taxon>Flavobacteriaceae</taxon>
        <taxon>Aequorivita</taxon>
    </lineage>
</organism>
<evidence type="ECO:0000313" key="2">
    <source>
        <dbReference type="EMBL" id="MCG2419325.1"/>
    </source>
</evidence>
<proteinExistence type="predicted"/>
<dbReference type="AlphaFoldDB" id="A0A9X1QVZ2"/>
<feature type="domain" description="Aspartyl/asparaginy/proline hydroxylase" evidence="1">
    <location>
        <begin position="32"/>
        <end position="175"/>
    </location>
</feature>
<evidence type="ECO:0000259" key="1">
    <source>
        <dbReference type="Pfam" id="PF05118"/>
    </source>
</evidence>
<keyword evidence="3" id="KW-1185">Reference proteome</keyword>
<dbReference type="RefSeq" id="WP_237603109.1">
    <property type="nucleotide sequence ID" value="NZ_JAIRBA010000017.1"/>
</dbReference>
<protein>
    <submittedName>
        <fullName evidence="2">Aspartyl/asparaginyl beta-hydroxylase domain-containing protein</fullName>
    </submittedName>
</protein>
<dbReference type="EMBL" id="JAIRBA010000017">
    <property type="protein sequence ID" value="MCG2419325.1"/>
    <property type="molecule type" value="Genomic_DNA"/>
</dbReference>
<comment type="caution">
    <text evidence="2">The sequence shown here is derived from an EMBL/GenBank/DDBJ whole genome shotgun (WGS) entry which is preliminary data.</text>
</comment>
<dbReference type="Proteomes" id="UP001139461">
    <property type="component" value="Unassembled WGS sequence"/>
</dbReference>
<dbReference type="Pfam" id="PF05118">
    <property type="entry name" value="Asp_Arg_Hydrox"/>
    <property type="match status" value="1"/>
</dbReference>
<sequence length="235" mass="27784">MQNAFLKLPFHFSEEKLLKDLEVCRTYNFTSHFNKNDYSGEWTSIALRSQNGEIDNIFALPQTEKKFKDTQLLQNCAYFKEIIDAFKCEKESIRLLNLKPDSEIKEHTDYNLGYEDGVFRIHIPITTNSDVHFFINSEEIKMLPSECWYGNFNLPHSVKNDGETDRIHLIMDCFRNDWSDNLFAESGYNFEVENHQPEYSREAKLQMIEELKLMDTEISKAMILELQKDLKKIQN</sequence>
<evidence type="ECO:0000313" key="3">
    <source>
        <dbReference type="Proteomes" id="UP001139461"/>
    </source>
</evidence>